<evidence type="ECO:0000313" key="1">
    <source>
        <dbReference type="EMBL" id="CAG8453782.1"/>
    </source>
</evidence>
<evidence type="ECO:0000313" key="2">
    <source>
        <dbReference type="Proteomes" id="UP000789396"/>
    </source>
</evidence>
<feature type="non-terminal residue" evidence="1">
    <location>
        <position position="70"/>
    </location>
</feature>
<dbReference type="Proteomes" id="UP000789396">
    <property type="component" value="Unassembled WGS sequence"/>
</dbReference>
<name>A0A9N8VFR2_9GLOM</name>
<reference evidence="1" key="1">
    <citation type="submission" date="2021-06" db="EMBL/GenBank/DDBJ databases">
        <authorList>
            <person name="Kallberg Y."/>
            <person name="Tangrot J."/>
            <person name="Rosling A."/>
        </authorList>
    </citation>
    <scope>NUCLEOTIDE SEQUENCE</scope>
    <source>
        <strain evidence="1">IN212</strain>
    </source>
</reference>
<dbReference type="AlphaFoldDB" id="A0A9N8VFR2"/>
<accession>A0A9N8VFR2</accession>
<gene>
    <name evidence="1" type="ORF">RFULGI_LOCUS364</name>
</gene>
<protein>
    <submittedName>
        <fullName evidence="1">18310_t:CDS:1</fullName>
    </submittedName>
</protein>
<sequence length="70" mass="8169">MALVKALNENNNTLTTLDLRNNYLDLEIRNEMLKVLGKKIILFNGWDKTSEKLIQAREQFYNVALKSLDE</sequence>
<keyword evidence="2" id="KW-1185">Reference proteome</keyword>
<dbReference type="EMBL" id="CAJVPZ010000115">
    <property type="protein sequence ID" value="CAG8453782.1"/>
    <property type="molecule type" value="Genomic_DNA"/>
</dbReference>
<proteinExistence type="predicted"/>
<comment type="caution">
    <text evidence="1">The sequence shown here is derived from an EMBL/GenBank/DDBJ whole genome shotgun (WGS) entry which is preliminary data.</text>
</comment>
<organism evidence="1 2">
    <name type="scientific">Racocetra fulgida</name>
    <dbReference type="NCBI Taxonomy" id="60492"/>
    <lineage>
        <taxon>Eukaryota</taxon>
        <taxon>Fungi</taxon>
        <taxon>Fungi incertae sedis</taxon>
        <taxon>Mucoromycota</taxon>
        <taxon>Glomeromycotina</taxon>
        <taxon>Glomeromycetes</taxon>
        <taxon>Diversisporales</taxon>
        <taxon>Gigasporaceae</taxon>
        <taxon>Racocetra</taxon>
    </lineage>
</organism>